<evidence type="ECO:0000313" key="1">
    <source>
        <dbReference type="EMBL" id="MBW61291.1"/>
    </source>
</evidence>
<name>A0A2M4C826_9DIPT</name>
<organism evidence="1">
    <name type="scientific">Anopheles marajoara</name>
    <dbReference type="NCBI Taxonomy" id="58244"/>
    <lineage>
        <taxon>Eukaryota</taxon>
        <taxon>Metazoa</taxon>
        <taxon>Ecdysozoa</taxon>
        <taxon>Arthropoda</taxon>
        <taxon>Hexapoda</taxon>
        <taxon>Insecta</taxon>
        <taxon>Pterygota</taxon>
        <taxon>Neoptera</taxon>
        <taxon>Endopterygota</taxon>
        <taxon>Diptera</taxon>
        <taxon>Nematocera</taxon>
        <taxon>Culicoidea</taxon>
        <taxon>Culicidae</taxon>
        <taxon>Anophelinae</taxon>
        <taxon>Anopheles</taxon>
    </lineage>
</organism>
<protein>
    <submittedName>
        <fullName evidence="1">Putative secreted protein</fullName>
    </submittedName>
</protein>
<accession>A0A2M4C826</accession>
<reference evidence="1" key="1">
    <citation type="submission" date="2018-01" db="EMBL/GenBank/DDBJ databases">
        <title>An insight into the sialome of Amazonian anophelines.</title>
        <authorList>
            <person name="Ribeiro J.M."/>
            <person name="Scarpassa V."/>
            <person name="Calvo E."/>
        </authorList>
    </citation>
    <scope>NUCLEOTIDE SEQUENCE</scope>
    <source>
        <tissue evidence="1">Salivary glands</tissue>
    </source>
</reference>
<sequence length="116" mass="12927">MMLRSPACKTVAPAAPGLLAPSASTSETHVLSRSIYRKPSWAASRRSRSRTGTLAAPSIGIDGCRWKMLFCALSVLGKTCTHYPWCGYRVNTNLENVSQFRRKKFIVLFTFWRSVG</sequence>
<dbReference type="AlphaFoldDB" id="A0A2M4C826"/>
<proteinExistence type="predicted"/>
<dbReference type="EMBL" id="GGFJ01012150">
    <property type="protein sequence ID" value="MBW61291.1"/>
    <property type="molecule type" value="Transcribed_RNA"/>
</dbReference>